<evidence type="ECO:0000313" key="2">
    <source>
        <dbReference type="EMBL" id="OBA28000.1"/>
    </source>
</evidence>
<feature type="region of interest" description="Disordered" evidence="1">
    <location>
        <begin position="30"/>
        <end position="69"/>
    </location>
</feature>
<proteinExistence type="predicted"/>
<feature type="compositionally biased region" description="Basic residues" evidence="1">
    <location>
        <begin position="327"/>
        <end position="343"/>
    </location>
</feature>
<comment type="caution">
    <text evidence="2">The sequence shown here is derived from an EMBL/GenBank/DDBJ whole genome shotgun (WGS) entry which is preliminary data.</text>
</comment>
<feature type="compositionally biased region" description="Polar residues" evidence="1">
    <location>
        <begin position="30"/>
        <end position="40"/>
    </location>
</feature>
<gene>
    <name evidence="2" type="ORF">HANVADRAFT_47577</name>
</gene>
<dbReference type="EMBL" id="LXPE01000005">
    <property type="protein sequence ID" value="OBA28000.1"/>
    <property type="molecule type" value="Genomic_DNA"/>
</dbReference>
<name>A0A1B7TGY6_9ASCO</name>
<keyword evidence="3" id="KW-1185">Reference proteome</keyword>
<organism evidence="2 3">
    <name type="scientific">Hanseniaspora valbyensis NRRL Y-1626</name>
    <dbReference type="NCBI Taxonomy" id="766949"/>
    <lineage>
        <taxon>Eukaryota</taxon>
        <taxon>Fungi</taxon>
        <taxon>Dikarya</taxon>
        <taxon>Ascomycota</taxon>
        <taxon>Saccharomycotina</taxon>
        <taxon>Saccharomycetes</taxon>
        <taxon>Saccharomycodales</taxon>
        <taxon>Saccharomycodaceae</taxon>
        <taxon>Hanseniaspora</taxon>
    </lineage>
</organism>
<evidence type="ECO:0000313" key="3">
    <source>
        <dbReference type="Proteomes" id="UP000092321"/>
    </source>
</evidence>
<reference evidence="3" key="1">
    <citation type="journal article" date="2016" name="Proc. Natl. Acad. Sci. U.S.A.">
        <title>Comparative genomics of biotechnologically important yeasts.</title>
        <authorList>
            <person name="Riley R."/>
            <person name="Haridas S."/>
            <person name="Wolfe K.H."/>
            <person name="Lopes M.R."/>
            <person name="Hittinger C.T."/>
            <person name="Goeker M."/>
            <person name="Salamov A.A."/>
            <person name="Wisecaver J.H."/>
            <person name="Long T.M."/>
            <person name="Calvey C.H."/>
            <person name="Aerts A.L."/>
            <person name="Barry K.W."/>
            <person name="Choi C."/>
            <person name="Clum A."/>
            <person name="Coughlan A.Y."/>
            <person name="Deshpande S."/>
            <person name="Douglass A.P."/>
            <person name="Hanson S.J."/>
            <person name="Klenk H.-P."/>
            <person name="LaButti K.M."/>
            <person name="Lapidus A."/>
            <person name="Lindquist E.A."/>
            <person name="Lipzen A.M."/>
            <person name="Meier-Kolthoff J.P."/>
            <person name="Ohm R.A."/>
            <person name="Otillar R.P."/>
            <person name="Pangilinan J.L."/>
            <person name="Peng Y."/>
            <person name="Rokas A."/>
            <person name="Rosa C.A."/>
            <person name="Scheuner C."/>
            <person name="Sibirny A.A."/>
            <person name="Slot J.C."/>
            <person name="Stielow J.B."/>
            <person name="Sun H."/>
            <person name="Kurtzman C.P."/>
            <person name="Blackwell M."/>
            <person name="Grigoriev I.V."/>
            <person name="Jeffries T.W."/>
        </authorList>
    </citation>
    <scope>NUCLEOTIDE SEQUENCE [LARGE SCALE GENOMIC DNA]</scope>
    <source>
        <strain evidence="3">NRRL Y-1626</strain>
    </source>
</reference>
<dbReference type="Proteomes" id="UP000092321">
    <property type="component" value="Unassembled WGS sequence"/>
</dbReference>
<dbReference type="AlphaFoldDB" id="A0A1B7TGY6"/>
<evidence type="ECO:0000256" key="1">
    <source>
        <dbReference type="SAM" id="MobiDB-lite"/>
    </source>
</evidence>
<protein>
    <submittedName>
        <fullName evidence="2">Uncharacterized protein</fullName>
    </submittedName>
</protein>
<feature type="region of interest" description="Disordered" evidence="1">
    <location>
        <begin position="319"/>
        <end position="343"/>
    </location>
</feature>
<accession>A0A1B7TGY6</accession>
<sequence>MFFKFKQRANNKTLNLRVVSPKKNFSKRLISSSNNLNNDPSHADKKNNDIISTPTTTTTMKENHPLSKTKPSFIKTTKKLSSKAYINFPTSWNKNQKNNKTVLYWKSIPANQISIKEYCYNTSPRFYLSDEPIFVSKEEKETNQKRQAILLSSSNPNNGSPLKDTWNTYLTKEHGSPLNYELGEKGRFIMASLGTLYTLTQQKPQYYDIAYMKANTNYPHDVLQRANLRLLTNERGITLNGLGIDYDWKNLPAKWIKERNNLFFNKPTEHIVEKEEMLPNYSIRKTVLLNDRSSSSENSNVDDLSIFSDNISDILKHHNKEMEKQKNIKGRRRNKLNRRTRYT</sequence>